<evidence type="ECO:0000313" key="1">
    <source>
        <dbReference type="EMBL" id="KAK9700917.1"/>
    </source>
</evidence>
<accession>A0AAW1JE65</accession>
<name>A0AAW1JE65_POPJA</name>
<reference evidence="1 2" key="1">
    <citation type="journal article" date="2024" name="BMC Genomics">
        <title>De novo assembly and annotation of Popillia japonica's genome with initial clues to its potential as an invasive pest.</title>
        <authorList>
            <person name="Cucini C."/>
            <person name="Boschi S."/>
            <person name="Funari R."/>
            <person name="Cardaioli E."/>
            <person name="Iannotti N."/>
            <person name="Marturano G."/>
            <person name="Paoli F."/>
            <person name="Bruttini M."/>
            <person name="Carapelli A."/>
            <person name="Frati F."/>
            <person name="Nardi F."/>
        </authorList>
    </citation>
    <scope>NUCLEOTIDE SEQUENCE [LARGE SCALE GENOMIC DNA]</scope>
    <source>
        <strain evidence="1">DMR45628</strain>
    </source>
</reference>
<gene>
    <name evidence="1" type="ORF">QE152_g30970</name>
</gene>
<organism evidence="1 2">
    <name type="scientific">Popillia japonica</name>
    <name type="common">Japanese beetle</name>
    <dbReference type="NCBI Taxonomy" id="7064"/>
    <lineage>
        <taxon>Eukaryota</taxon>
        <taxon>Metazoa</taxon>
        <taxon>Ecdysozoa</taxon>
        <taxon>Arthropoda</taxon>
        <taxon>Hexapoda</taxon>
        <taxon>Insecta</taxon>
        <taxon>Pterygota</taxon>
        <taxon>Neoptera</taxon>
        <taxon>Endopterygota</taxon>
        <taxon>Coleoptera</taxon>
        <taxon>Polyphaga</taxon>
        <taxon>Scarabaeiformia</taxon>
        <taxon>Scarabaeidae</taxon>
        <taxon>Rutelinae</taxon>
        <taxon>Popillia</taxon>
    </lineage>
</organism>
<dbReference type="EMBL" id="JASPKY010000427">
    <property type="protein sequence ID" value="KAK9700917.1"/>
    <property type="molecule type" value="Genomic_DNA"/>
</dbReference>
<sequence>MSSSDYQASNISLDEVDIQGDFVNILTDHKIIFKKSDDQASNISLDEVDIQGDFVNILTDHKIIFKKSQTPAVKELKLNALAEIKDKYATNFGCQISNMQLLKKINNRYESEGETEK</sequence>
<comment type="caution">
    <text evidence="1">The sequence shown here is derived from an EMBL/GenBank/DDBJ whole genome shotgun (WGS) entry which is preliminary data.</text>
</comment>
<dbReference type="AlphaFoldDB" id="A0AAW1JE65"/>
<proteinExistence type="predicted"/>
<protein>
    <submittedName>
        <fullName evidence="1">Uncharacterized protein</fullName>
    </submittedName>
</protein>
<keyword evidence="2" id="KW-1185">Reference proteome</keyword>
<evidence type="ECO:0000313" key="2">
    <source>
        <dbReference type="Proteomes" id="UP001458880"/>
    </source>
</evidence>
<dbReference type="Proteomes" id="UP001458880">
    <property type="component" value="Unassembled WGS sequence"/>
</dbReference>